<accession>A0A512BG72</accession>
<organism evidence="2 3">
    <name type="scientific">Segetibacter aerophilus</name>
    <dbReference type="NCBI Taxonomy" id="670293"/>
    <lineage>
        <taxon>Bacteria</taxon>
        <taxon>Pseudomonadati</taxon>
        <taxon>Bacteroidota</taxon>
        <taxon>Chitinophagia</taxon>
        <taxon>Chitinophagales</taxon>
        <taxon>Chitinophagaceae</taxon>
        <taxon>Segetibacter</taxon>
    </lineage>
</organism>
<name>A0A512BG72_9BACT</name>
<dbReference type="AlphaFoldDB" id="A0A512BG72"/>
<evidence type="ECO:0000313" key="2">
    <source>
        <dbReference type="EMBL" id="GEO10970.1"/>
    </source>
</evidence>
<dbReference type="InterPro" id="IPR000073">
    <property type="entry name" value="AB_hydrolase_1"/>
</dbReference>
<dbReference type="EMBL" id="BJYT01000014">
    <property type="protein sequence ID" value="GEO10970.1"/>
    <property type="molecule type" value="Genomic_DNA"/>
</dbReference>
<reference evidence="2 3" key="1">
    <citation type="submission" date="2019-07" db="EMBL/GenBank/DDBJ databases">
        <title>Whole genome shotgun sequence of Segetibacter aerophilus NBRC 106135.</title>
        <authorList>
            <person name="Hosoyama A."/>
            <person name="Uohara A."/>
            <person name="Ohji S."/>
            <person name="Ichikawa N."/>
        </authorList>
    </citation>
    <scope>NUCLEOTIDE SEQUENCE [LARGE SCALE GENOMIC DNA]</scope>
    <source>
        <strain evidence="2 3">NBRC 106135</strain>
    </source>
</reference>
<comment type="caution">
    <text evidence="2">The sequence shown here is derived from an EMBL/GenBank/DDBJ whole genome shotgun (WGS) entry which is preliminary data.</text>
</comment>
<dbReference type="InterPro" id="IPR029058">
    <property type="entry name" value="AB_hydrolase_fold"/>
</dbReference>
<proteinExistence type="predicted"/>
<sequence length="271" mass="31761">MQSHYITHKNSTVHYRQFGNGPKLLFCFHGYGRESYTFSFLEKRLGNIYTIIAIDIPFHGLTKWKDELILKPKYLAQFILDIRQGLKKENMKFSLLGFSMGGRIALHLTELLSGQIDRLVLLAPDGLSFNFWRWFGSETWIGSKLLHYTIYHPGWIVWVVEKGEKWKVIHRSIADLIRYYIYDEEHRLSLYRRWVSMRKFSPALGKLRRLIVNNGIKVRMLFGAFDRVIPYKGGERFKEGIEAFASFEVVEAGHNLLSEVNARKIAQLIND</sequence>
<protein>
    <recommendedName>
        <fullName evidence="1">AB hydrolase-1 domain-containing protein</fullName>
    </recommendedName>
</protein>
<gene>
    <name evidence="2" type="ORF">SAE01_34660</name>
</gene>
<feature type="domain" description="AB hydrolase-1" evidence="1">
    <location>
        <begin position="24"/>
        <end position="127"/>
    </location>
</feature>
<dbReference type="Pfam" id="PF00561">
    <property type="entry name" value="Abhydrolase_1"/>
    <property type="match status" value="1"/>
</dbReference>
<dbReference type="OrthoDB" id="975949at2"/>
<dbReference type="GO" id="GO:0016020">
    <property type="term" value="C:membrane"/>
    <property type="evidence" value="ECO:0007669"/>
    <property type="project" value="TreeGrafter"/>
</dbReference>
<dbReference type="SUPFAM" id="SSF53474">
    <property type="entry name" value="alpha/beta-Hydrolases"/>
    <property type="match status" value="1"/>
</dbReference>
<evidence type="ECO:0000259" key="1">
    <source>
        <dbReference type="Pfam" id="PF00561"/>
    </source>
</evidence>
<dbReference type="InterPro" id="IPR050266">
    <property type="entry name" value="AB_hydrolase_sf"/>
</dbReference>
<evidence type="ECO:0000313" key="3">
    <source>
        <dbReference type="Proteomes" id="UP000321513"/>
    </source>
</evidence>
<dbReference type="PANTHER" id="PTHR43798">
    <property type="entry name" value="MONOACYLGLYCEROL LIPASE"/>
    <property type="match status" value="1"/>
</dbReference>
<dbReference type="RefSeq" id="WP_147205079.1">
    <property type="nucleotide sequence ID" value="NZ_BJYT01000014.1"/>
</dbReference>
<dbReference type="Proteomes" id="UP000321513">
    <property type="component" value="Unassembled WGS sequence"/>
</dbReference>
<dbReference type="PANTHER" id="PTHR43798:SF33">
    <property type="entry name" value="HYDROLASE, PUTATIVE (AFU_ORTHOLOGUE AFUA_2G14860)-RELATED"/>
    <property type="match status" value="1"/>
</dbReference>
<dbReference type="PRINTS" id="PR00111">
    <property type="entry name" value="ABHYDROLASE"/>
</dbReference>
<keyword evidence="3" id="KW-1185">Reference proteome</keyword>
<dbReference type="Gene3D" id="3.40.50.1820">
    <property type="entry name" value="alpha/beta hydrolase"/>
    <property type="match status" value="1"/>
</dbReference>